<name>A0A264VL04_PRORE</name>
<evidence type="ECO:0000313" key="2">
    <source>
        <dbReference type="Proteomes" id="UP000216001"/>
    </source>
</evidence>
<evidence type="ECO:0000313" key="1">
    <source>
        <dbReference type="EMBL" id="OZS72004.1"/>
    </source>
</evidence>
<proteinExistence type="predicted"/>
<comment type="caution">
    <text evidence="1">The sequence shown here is derived from an EMBL/GenBank/DDBJ whole genome shotgun (WGS) entry which is preliminary data.</text>
</comment>
<dbReference type="AlphaFoldDB" id="A0A264VL04"/>
<organism evidence="1 2">
    <name type="scientific">Providencia rettgeri</name>
    <dbReference type="NCBI Taxonomy" id="587"/>
    <lineage>
        <taxon>Bacteria</taxon>
        <taxon>Pseudomonadati</taxon>
        <taxon>Pseudomonadota</taxon>
        <taxon>Gammaproteobacteria</taxon>
        <taxon>Enterobacterales</taxon>
        <taxon>Morganellaceae</taxon>
        <taxon>Providencia</taxon>
    </lineage>
</organism>
<sequence>MEDFNLKKFIKGLSDKYGYEKYSVVETIKHLDWDVFIPDPETDEQHNELIEGLANDAEWRWKTESLYSDESIQETMGDFLILSAVYWRLGTRKIETNPNEGLDDLFIAIRYLDNCNGILHHEQGIQRKLEVKQQKVQAGKLKAARFDDVKAEIIRLLKNKKPSDGWKKKIEAYRAIEYELYAFVENNGWPSSGDKNNKFKDESELSDQIHNRVMHWSRQDPNVKKVFDEVIRKK</sequence>
<dbReference type="Proteomes" id="UP000216001">
    <property type="component" value="Unassembled WGS sequence"/>
</dbReference>
<dbReference type="EMBL" id="NOWC01000051">
    <property type="protein sequence ID" value="OZS72004.1"/>
    <property type="molecule type" value="Genomic_DNA"/>
</dbReference>
<gene>
    <name evidence="1" type="ORF">CHI95_24150</name>
</gene>
<dbReference type="RefSeq" id="WP_094963224.1">
    <property type="nucleotide sequence ID" value="NZ_NOWC01000051.1"/>
</dbReference>
<reference evidence="1 2" key="1">
    <citation type="submission" date="2017-07" db="EMBL/GenBank/DDBJ databases">
        <title>blaIMP-27 on transferable plasmids in Proteus mirabilis and Providencia rettgeri.</title>
        <authorList>
            <person name="Potter R."/>
        </authorList>
    </citation>
    <scope>NUCLEOTIDE SEQUENCE [LARGE SCALE GENOMIC DNA]</scope>
    <source>
        <strain evidence="1 2">PR1</strain>
    </source>
</reference>
<protein>
    <submittedName>
        <fullName evidence="1">Uncharacterized protein</fullName>
    </submittedName>
</protein>
<accession>A0A264VL04</accession>